<feature type="non-terminal residue" evidence="1">
    <location>
        <position position="289"/>
    </location>
</feature>
<dbReference type="EMBL" id="UINC01147398">
    <property type="protein sequence ID" value="SVD38703.1"/>
    <property type="molecule type" value="Genomic_DNA"/>
</dbReference>
<sequence>KDRIKLLWDVCRIPDFQKLFNDIYLQFLKTIFLLLVKNDKIPKLWLEKNILGLQKFNSGIEELSQKISQIRTWTYISNHQNWIDNEKYWQEITQDIENNLSDNLHEGLTNRFVDSTSKYFINSIYKDTTQDIAFNNSKTLIINNIEYGSFEGFDLKFNKDIISHSLFSLSHVKKSTRLMIEEKINNFLNAPNDSINLGDIENININENIKIFWGKEKIGQLIKGASISSPVAEAINTEYLNSDKKLLVSAKLQKWIDELIKIKLWPLKESIDDKLSPNMRAIQFNIFEN</sequence>
<protein>
    <submittedName>
        <fullName evidence="1">Uncharacterized protein</fullName>
    </submittedName>
</protein>
<accession>A0A382UWQ5</accession>
<organism evidence="1">
    <name type="scientific">marine metagenome</name>
    <dbReference type="NCBI Taxonomy" id="408172"/>
    <lineage>
        <taxon>unclassified sequences</taxon>
        <taxon>metagenomes</taxon>
        <taxon>ecological metagenomes</taxon>
    </lineage>
</organism>
<reference evidence="1" key="1">
    <citation type="submission" date="2018-05" db="EMBL/GenBank/DDBJ databases">
        <authorList>
            <person name="Lanie J.A."/>
            <person name="Ng W.-L."/>
            <person name="Kazmierczak K.M."/>
            <person name="Andrzejewski T.M."/>
            <person name="Davidsen T.M."/>
            <person name="Wayne K.J."/>
            <person name="Tettelin H."/>
            <person name="Glass J.I."/>
            <person name="Rusch D."/>
            <person name="Podicherti R."/>
            <person name="Tsui H.-C.T."/>
            <person name="Winkler M.E."/>
        </authorList>
    </citation>
    <scope>NUCLEOTIDE SEQUENCE</scope>
</reference>
<dbReference type="AlphaFoldDB" id="A0A382UWQ5"/>
<evidence type="ECO:0000313" key="1">
    <source>
        <dbReference type="EMBL" id="SVD38703.1"/>
    </source>
</evidence>
<name>A0A382UWQ5_9ZZZZ</name>
<feature type="non-terminal residue" evidence="1">
    <location>
        <position position="1"/>
    </location>
</feature>
<gene>
    <name evidence="1" type="ORF">METZ01_LOCUS391557</name>
</gene>
<proteinExistence type="predicted"/>